<dbReference type="EMBL" id="UGVL01000001">
    <property type="protein sequence ID" value="SUE34612.1"/>
    <property type="molecule type" value="Genomic_DNA"/>
</dbReference>
<reference evidence="2 3" key="1">
    <citation type="submission" date="2018-06" db="EMBL/GenBank/DDBJ databases">
        <authorList>
            <consortium name="Pathogen Informatics"/>
            <person name="Doyle S."/>
        </authorList>
    </citation>
    <scope>NUCLEOTIDE SEQUENCE [LARGE SCALE GENOMIC DNA]</scope>
    <source>
        <strain evidence="2 3">NCTC11190</strain>
    </source>
</reference>
<dbReference type="InterPro" id="IPR001387">
    <property type="entry name" value="Cro/C1-type_HTH"/>
</dbReference>
<dbReference type="STRING" id="880526.GCA_000427365_01976"/>
<dbReference type="Gene3D" id="1.10.260.40">
    <property type="entry name" value="lambda repressor-like DNA-binding domains"/>
    <property type="match status" value="1"/>
</dbReference>
<dbReference type="PROSITE" id="PS50943">
    <property type="entry name" value="HTH_CROC1"/>
    <property type="match status" value="1"/>
</dbReference>
<sequence length="95" mass="10726">MELRIKELCKEKGITQTEIAERIGISNVNLSNSLNGNPTLARLKEVADILQVEVWQLFKKEQDISGIVQYKGAIYPINDFSSLYALTDKVKAENE</sequence>
<dbReference type="Pfam" id="PF01381">
    <property type="entry name" value="HTH_3"/>
    <property type="match status" value="1"/>
</dbReference>
<accession>A0A379MVE1</accession>
<gene>
    <name evidence="2" type="ORF">NCTC11190_01844</name>
</gene>
<protein>
    <submittedName>
        <fullName evidence="2">Helix-turn-helix domain</fullName>
    </submittedName>
</protein>
<evidence type="ECO:0000259" key="1">
    <source>
        <dbReference type="PROSITE" id="PS50943"/>
    </source>
</evidence>
<dbReference type="SMART" id="SM00530">
    <property type="entry name" value="HTH_XRE"/>
    <property type="match status" value="1"/>
</dbReference>
<organism evidence="2 3">
    <name type="scientific">Rikenella microfusus</name>
    <dbReference type="NCBI Taxonomy" id="28139"/>
    <lineage>
        <taxon>Bacteria</taxon>
        <taxon>Pseudomonadati</taxon>
        <taxon>Bacteroidota</taxon>
        <taxon>Bacteroidia</taxon>
        <taxon>Bacteroidales</taxon>
        <taxon>Rikenellaceae</taxon>
        <taxon>Rikenella</taxon>
    </lineage>
</organism>
<keyword evidence="3" id="KW-1185">Reference proteome</keyword>
<dbReference type="AlphaFoldDB" id="A0A379MVE1"/>
<dbReference type="GO" id="GO:0003677">
    <property type="term" value="F:DNA binding"/>
    <property type="evidence" value="ECO:0007669"/>
    <property type="project" value="InterPro"/>
</dbReference>
<dbReference type="CDD" id="cd00093">
    <property type="entry name" value="HTH_XRE"/>
    <property type="match status" value="1"/>
</dbReference>
<evidence type="ECO:0000313" key="2">
    <source>
        <dbReference type="EMBL" id="SUE34612.1"/>
    </source>
</evidence>
<dbReference type="RefSeq" id="WP_037292554.1">
    <property type="nucleotide sequence ID" value="NZ_UGVL01000001.1"/>
</dbReference>
<dbReference type="Proteomes" id="UP000255233">
    <property type="component" value="Unassembled WGS sequence"/>
</dbReference>
<dbReference type="SUPFAM" id="SSF47413">
    <property type="entry name" value="lambda repressor-like DNA-binding domains"/>
    <property type="match status" value="1"/>
</dbReference>
<name>A0A379MVE1_9BACT</name>
<evidence type="ECO:0000313" key="3">
    <source>
        <dbReference type="Proteomes" id="UP000255233"/>
    </source>
</evidence>
<dbReference type="InterPro" id="IPR010982">
    <property type="entry name" value="Lambda_DNA-bd_dom_sf"/>
</dbReference>
<proteinExistence type="predicted"/>
<feature type="domain" description="HTH cro/C1-type" evidence="1">
    <location>
        <begin position="5"/>
        <end position="57"/>
    </location>
</feature>